<accession>A0A0A9CYP9</accession>
<dbReference type="EMBL" id="GBRH01216416">
    <property type="protein sequence ID" value="JAD81479.1"/>
    <property type="molecule type" value="Transcribed_RNA"/>
</dbReference>
<proteinExistence type="predicted"/>
<sequence length="53" mass="5374">MPTMGSRMELLRPLRAGSCPGVAASAAPAISIARSRPVLGIKRSDGGGGRALR</sequence>
<reference evidence="1" key="1">
    <citation type="submission" date="2014-09" db="EMBL/GenBank/DDBJ databases">
        <authorList>
            <person name="Magalhaes I.L.F."/>
            <person name="Oliveira U."/>
            <person name="Santos F.R."/>
            <person name="Vidigal T.H.D.A."/>
            <person name="Brescovit A.D."/>
            <person name="Santos A.J."/>
        </authorList>
    </citation>
    <scope>NUCLEOTIDE SEQUENCE</scope>
    <source>
        <tissue evidence="1">Shoot tissue taken approximately 20 cm above the soil surface</tissue>
    </source>
</reference>
<name>A0A0A9CYP9_ARUDO</name>
<protein>
    <submittedName>
        <fullName evidence="1">Uncharacterized protein</fullName>
    </submittedName>
</protein>
<evidence type="ECO:0000313" key="1">
    <source>
        <dbReference type="EMBL" id="JAD81479.1"/>
    </source>
</evidence>
<reference evidence="1" key="2">
    <citation type="journal article" date="2015" name="Data Brief">
        <title>Shoot transcriptome of the giant reed, Arundo donax.</title>
        <authorList>
            <person name="Barrero R.A."/>
            <person name="Guerrero F.D."/>
            <person name="Moolhuijzen P."/>
            <person name="Goolsby J.A."/>
            <person name="Tidwell J."/>
            <person name="Bellgard S.E."/>
            <person name="Bellgard M.I."/>
        </authorList>
    </citation>
    <scope>NUCLEOTIDE SEQUENCE</scope>
    <source>
        <tissue evidence="1">Shoot tissue taken approximately 20 cm above the soil surface</tissue>
    </source>
</reference>
<organism evidence="1">
    <name type="scientific">Arundo donax</name>
    <name type="common">Giant reed</name>
    <name type="synonym">Donax arundinaceus</name>
    <dbReference type="NCBI Taxonomy" id="35708"/>
    <lineage>
        <taxon>Eukaryota</taxon>
        <taxon>Viridiplantae</taxon>
        <taxon>Streptophyta</taxon>
        <taxon>Embryophyta</taxon>
        <taxon>Tracheophyta</taxon>
        <taxon>Spermatophyta</taxon>
        <taxon>Magnoliopsida</taxon>
        <taxon>Liliopsida</taxon>
        <taxon>Poales</taxon>
        <taxon>Poaceae</taxon>
        <taxon>PACMAD clade</taxon>
        <taxon>Arundinoideae</taxon>
        <taxon>Arundineae</taxon>
        <taxon>Arundo</taxon>
    </lineage>
</organism>
<dbReference type="AlphaFoldDB" id="A0A0A9CYP9"/>